<dbReference type="Proteomes" id="UP000613840">
    <property type="component" value="Unassembled WGS sequence"/>
</dbReference>
<dbReference type="AlphaFoldDB" id="A0A917W293"/>
<gene>
    <name evidence="1" type="ORF">GCM10011575_10930</name>
</gene>
<keyword evidence="2" id="KW-1185">Reference proteome</keyword>
<protein>
    <recommendedName>
        <fullName evidence="3">HD domain-containing protein</fullName>
    </recommendedName>
</protein>
<sequence length="194" mass="21908">MPLGRLQCQNPSVPVNAVAPYLEFALPFYETRDSAHNAAHIRRIVGRLDDLSDGVDPAPRAAFLHFLASFHGLASRVAHDREFDQQVRELLAELDWTEPEIDEAYVLLERHCVDPQTSEECIVHDANYIEVLGAFGVAKAFTKGGAERQSYEQTMEIFRRNLHRVEFKTPRGQAIAAEGRSYADGFLDRLRGEL</sequence>
<evidence type="ECO:0000313" key="1">
    <source>
        <dbReference type="EMBL" id="GGL54367.1"/>
    </source>
</evidence>
<reference evidence="1" key="1">
    <citation type="journal article" date="2014" name="Int. J. Syst. Evol. Microbiol.">
        <title>Complete genome sequence of Corynebacterium casei LMG S-19264T (=DSM 44701T), isolated from a smear-ripened cheese.</title>
        <authorList>
            <consortium name="US DOE Joint Genome Institute (JGI-PGF)"/>
            <person name="Walter F."/>
            <person name="Albersmeier A."/>
            <person name="Kalinowski J."/>
            <person name="Ruckert C."/>
        </authorList>
    </citation>
    <scope>NUCLEOTIDE SEQUENCE</scope>
    <source>
        <strain evidence="1">CGMCC 4.7306</strain>
    </source>
</reference>
<name>A0A917W293_9ACTN</name>
<dbReference type="EMBL" id="BMMZ01000002">
    <property type="protein sequence ID" value="GGL54367.1"/>
    <property type="molecule type" value="Genomic_DNA"/>
</dbReference>
<reference evidence="1" key="2">
    <citation type="submission" date="2020-09" db="EMBL/GenBank/DDBJ databases">
        <authorList>
            <person name="Sun Q."/>
            <person name="Zhou Y."/>
        </authorList>
    </citation>
    <scope>NUCLEOTIDE SEQUENCE</scope>
    <source>
        <strain evidence="1">CGMCC 4.7306</strain>
    </source>
</reference>
<accession>A0A917W293</accession>
<dbReference type="Gene3D" id="1.10.3210.50">
    <property type="match status" value="1"/>
</dbReference>
<organism evidence="1 2">
    <name type="scientific">Microlunatus endophyticus</name>
    <dbReference type="NCBI Taxonomy" id="1716077"/>
    <lineage>
        <taxon>Bacteria</taxon>
        <taxon>Bacillati</taxon>
        <taxon>Actinomycetota</taxon>
        <taxon>Actinomycetes</taxon>
        <taxon>Propionibacteriales</taxon>
        <taxon>Propionibacteriaceae</taxon>
        <taxon>Microlunatus</taxon>
    </lineage>
</organism>
<dbReference type="SUPFAM" id="SSF109604">
    <property type="entry name" value="HD-domain/PDEase-like"/>
    <property type="match status" value="1"/>
</dbReference>
<evidence type="ECO:0000313" key="2">
    <source>
        <dbReference type="Proteomes" id="UP000613840"/>
    </source>
</evidence>
<proteinExistence type="predicted"/>
<comment type="caution">
    <text evidence="1">The sequence shown here is derived from an EMBL/GenBank/DDBJ whole genome shotgun (WGS) entry which is preliminary data.</text>
</comment>
<evidence type="ECO:0008006" key="3">
    <source>
        <dbReference type="Google" id="ProtNLM"/>
    </source>
</evidence>